<keyword evidence="2" id="KW-1185">Reference proteome</keyword>
<dbReference type="AlphaFoldDB" id="A0A2G3E3A2"/>
<proteinExistence type="predicted"/>
<evidence type="ECO:0000313" key="1">
    <source>
        <dbReference type="EMBL" id="PHU37748.1"/>
    </source>
</evidence>
<keyword evidence="1" id="KW-0132">Cell division</keyword>
<dbReference type="EMBL" id="PDYG01000030">
    <property type="protein sequence ID" value="PHU37748.1"/>
    <property type="molecule type" value="Genomic_DNA"/>
</dbReference>
<accession>A0A2G3E3A2</accession>
<sequence>MIKEERKKERMKKRRRKAAGIIFLILIIVLGGGFAIGWTCFRIKTVEVEGNALYENSVIENAVLNDKYSWNSIYVYLKYKFTSMDPIPFVDTVEIKLDSPSKLHITVYEKGVMGYFYDENEDANVYFDKDGFVAEISQRVIEGVPMIKGLQCDSIQLYEKLSIEQSLLDDLLTLTQTLKREKLVPDSIVYGRENSPILIYQNIWVPLGTVEQITQKVEHLAQILPKLKGESGMLHLENWTEDSPNIVFDRDE</sequence>
<evidence type="ECO:0000313" key="2">
    <source>
        <dbReference type="Proteomes" id="UP000224563"/>
    </source>
</evidence>
<name>A0A2G3E3A2_9FIRM</name>
<comment type="caution">
    <text evidence="1">The sequence shown here is derived from an EMBL/GenBank/DDBJ whole genome shotgun (WGS) entry which is preliminary data.</text>
</comment>
<keyword evidence="1" id="KW-0131">Cell cycle</keyword>
<dbReference type="Proteomes" id="UP000224563">
    <property type="component" value="Unassembled WGS sequence"/>
</dbReference>
<gene>
    <name evidence="1" type="ORF">CSX02_05990</name>
</gene>
<protein>
    <submittedName>
        <fullName evidence="1">Cell division protein FtsQ</fullName>
    </submittedName>
</protein>
<reference evidence="1 2" key="2">
    <citation type="submission" date="2017-10" db="EMBL/GenBank/DDBJ databases">
        <authorList>
            <person name="Banno H."/>
            <person name="Chua N.-H."/>
        </authorList>
    </citation>
    <scope>NUCLEOTIDE SEQUENCE [LARGE SCALE GENOMIC DNA]</scope>
    <source>
        <strain evidence="1 2">JK623</strain>
    </source>
</reference>
<organism evidence="1 2">
    <name type="scientific">Agathobacter ruminis</name>
    <dbReference type="NCBI Taxonomy" id="1712665"/>
    <lineage>
        <taxon>Bacteria</taxon>
        <taxon>Bacillati</taxon>
        <taxon>Bacillota</taxon>
        <taxon>Clostridia</taxon>
        <taxon>Lachnospirales</taxon>
        <taxon>Lachnospiraceae</taxon>
        <taxon>Agathobacter</taxon>
    </lineage>
</organism>
<reference evidence="1 2" key="1">
    <citation type="submission" date="2017-10" db="EMBL/GenBank/DDBJ databases">
        <title>Resolving the taxonomy of Roseburia spp., Eubacterium rectale and Agathobacter spp. through phylogenomic analysis.</title>
        <authorList>
            <person name="Sheridan P.O."/>
            <person name="Walker A.W."/>
            <person name="Duncan S.H."/>
            <person name="Scott K.P."/>
            <person name="Toole P.W.O."/>
            <person name="Luis P."/>
            <person name="Flint H.J."/>
        </authorList>
    </citation>
    <scope>NUCLEOTIDE SEQUENCE [LARGE SCALE GENOMIC DNA]</scope>
    <source>
        <strain evidence="1 2">JK623</strain>
    </source>
</reference>
<dbReference type="GO" id="GO:0051301">
    <property type="term" value="P:cell division"/>
    <property type="evidence" value="ECO:0007669"/>
    <property type="project" value="UniProtKB-KW"/>
</dbReference>